<dbReference type="Proteomes" id="UP000504606">
    <property type="component" value="Unplaced"/>
</dbReference>
<accession>A0A6J1TAZ9</accession>
<dbReference type="GeneID" id="113215345"/>
<sequence length="129" mass="15008">MRGHKRYFPFTSGDFESKRTRNAKIITLPPDWATPLSTHRCSYRDPKSIMKLSIEPPRFSYKDNLIPNETERRILKVRTGESDYMANCGALGEFIIREKLHGEGRPKAMSLWEVKRRLALLDQGVIQED</sequence>
<gene>
    <name evidence="2" type="primary">LOC113215345</name>
</gene>
<dbReference type="KEGG" id="foc:113215345"/>
<reference evidence="2" key="1">
    <citation type="submission" date="2025-08" db="UniProtKB">
        <authorList>
            <consortium name="RefSeq"/>
        </authorList>
    </citation>
    <scope>IDENTIFICATION</scope>
    <source>
        <tissue evidence="2">Whole organism</tissue>
    </source>
</reference>
<dbReference type="AlphaFoldDB" id="A0A6J1TAZ9"/>
<dbReference type="RefSeq" id="XP_026290744.2">
    <property type="nucleotide sequence ID" value="XM_026434959.2"/>
</dbReference>
<evidence type="ECO:0000313" key="1">
    <source>
        <dbReference type="Proteomes" id="UP000504606"/>
    </source>
</evidence>
<protein>
    <submittedName>
        <fullName evidence="2">Uncharacterized protein LOC113215345</fullName>
    </submittedName>
</protein>
<proteinExistence type="predicted"/>
<organism evidence="1 2">
    <name type="scientific">Frankliniella occidentalis</name>
    <name type="common">Western flower thrips</name>
    <name type="synonym">Euthrips occidentalis</name>
    <dbReference type="NCBI Taxonomy" id="133901"/>
    <lineage>
        <taxon>Eukaryota</taxon>
        <taxon>Metazoa</taxon>
        <taxon>Ecdysozoa</taxon>
        <taxon>Arthropoda</taxon>
        <taxon>Hexapoda</taxon>
        <taxon>Insecta</taxon>
        <taxon>Pterygota</taxon>
        <taxon>Neoptera</taxon>
        <taxon>Paraneoptera</taxon>
        <taxon>Thysanoptera</taxon>
        <taxon>Terebrantia</taxon>
        <taxon>Thripoidea</taxon>
        <taxon>Thripidae</taxon>
        <taxon>Frankliniella</taxon>
    </lineage>
</organism>
<keyword evidence="1" id="KW-1185">Reference proteome</keyword>
<name>A0A6J1TAZ9_FRAOC</name>
<evidence type="ECO:0000313" key="2">
    <source>
        <dbReference type="RefSeq" id="XP_026290744.2"/>
    </source>
</evidence>
<dbReference type="OrthoDB" id="7201605at2759"/>